<accession>A0A2M6IUB1</accession>
<name>A0A2M6IUB1_9BACT</name>
<organism evidence="2 3">
    <name type="scientific">Candidatus Roizmanbacteria bacterium CG11_big_fil_rev_8_21_14_0_20_36_8</name>
    <dbReference type="NCBI Taxonomy" id="1974856"/>
    <lineage>
        <taxon>Bacteria</taxon>
        <taxon>Candidatus Roizmaniibacteriota</taxon>
    </lineage>
</organism>
<comment type="caution">
    <text evidence="2">The sequence shown here is derived from an EMBL/GenBank/DDBJ whole genome shotgun (WGS) entry which is preliminary data.</text>
</comment>
<protein>
    <submittedName>
        <fullName evidence="2">Uncharacterized protein</fullName>
    </submittedName>
</protein>
<feature type="transmembrane region" description="Helical" evidence="1">
    <location>
        <begin position="20"/>
        <end position="39"/>
    </location>
</feature>
<dbReference type="AlphaFoldDB" id="A0A2M6IUB1"/>
<keyword evidence="1" id="KW-1133">Transmembrane helix</keyword>
<sequence>MITMMTLTEVNYYSKKMWPLIVILLLVLLIFIVAVRLLFMYSSSQSSNSEVSTGELVKFDPIFDKIPAPKIESVANSSDFSLIMDTLDGSANVENATSAAKVYFIPQRNASFGFLSKIYSMATAVGIDTDITQHRLIDKTAIFDDGKRKLTIDIRTFNYIFEYKVTDEGDISAAEILPSEAAIISDATTFFSSLGRYPTLLSQGDKGVSYIKFDPLTLEVTPLKTAENANAAEVNAYLPDLNGIPVVSSNYYSSQNYVLSLLGSNSQKIVRAQVQHFERSAEQVGLYPIRSSQSAWEALQSGEGVVVSSLNTSGEVKIRKVFLAYFDPPNYQEYFQPVYVFLGGDEFVGYVPAITADFLLK</sequence>
<evidence type="ECO:0000313" key="2">
    <source>
        <dbReference type="EMBL" id="PIQ73440.1"/>
    </source>
</evidence>
<dbReference type="Proteomes" id="UP000231056">
    <property type="component" value="Unassembled WGS sequence"/>
</dbReference>
<evidence type="ECO:0000256" key="1">
    <source>
        <dbReference type="SAM" id="Phobius"/>
    </source>
</evidence>
<proteinExistence type="predicted"/>
<keyword evidence="1" id="KW-0812">Transmembrane</keyword>
<evidence type="ECO:0000313" key="3">
    <source>
        <dbReference type="Proteomes" id="UP000231056"/>
    </source>
</evidence>
<reference evidence="2 3" key="1">
    <citation type="submission" date="2017-09" db="EMBL/GenBank/DDBJ databases">
        <title>Depth-based differentiation of microbial function through sediment-hosted aquifers and enrichment of novel symbionts in the deep terrestrial subsurface.</title>
        <authorList>
            <person name="Probst A.J."/>
            <person name="Ladd B."/>
            <person name="Jarett J.K."/>
            <person name="Geller-Mcgrath D.E."/>
            <person name="Sieber C.M."/>
            <person name="Emerson J.B."/>
            <person name="Anantharaman K."/>
            <person name="Thomas B.C."/>
            <person name="Malmstrom R."/>
            <person name="Stieglmeier M."/>
            <person name="Klingl A."/>
            <person name="Woyke T."/>
            <person name="Ryan C.M."/>
            <person name="Banfield J.F."/>
        </authorList>
    </citation>
    <scope>NUCLEOTIDE SEQUENCE [LARGE SCALE GENOMIC DNA]</scope>
    <source>
        <strain evidence="2">CG11_big_fil_rev_8_21_14_0_20_36_8</strain>
    </source>
</reference>
<dbReference type="EMBL" id="PCVM01000059">
    <property type="protein sequence ID" value="PIQ73440.1"/>
    <property type="molecule type" value="Genomic_DNA"/>
</dbReference>
<gene>
    <name evidence="2" type="ORF">COV58_02515</name>
</gene>
<keyword evidence="1" id="KW-0472">Membrane</keyword>